<dbReference type="EMBL" id="JBHSFZ010000018">
    <property type="protein sequence ID" value="MFC4594521.1"/>
    <property type="molecule type" value="Genomic_DNA"/>
</dbReference>
<protein>
    <submittedName>
        <fullName evidence="2">Nuclear transport factor 2 family protein</fullName>
    </submittedName>
</protein>
<proteinExistence type="predicted"/>
<organism evidence="2 3">
    <name type="scientific">Sphingobium tyrosinilyticum</name>
    <dbReference type="NCBI Taxonomy" id="2715436"/>
    <lineage>
        <taxon>Bacteria</taxon>
        <taxon>Pseudomonadati</taxon>
        <taxon>Pseudomonadota</taxon>
        <taxon>Alphaproteobacteria</taxon>
        <taxon>Sphingomonadales</taxon>
        <taxon>Sphingomonadaceae</taxon>
        <taxon>Sphingobium</taxon>
    </lineage>
</organism>
<gene>
    <name evidence="2" type="ORF">ACFO3E_10010</name>
</gene>
<comment type="caution">
    <text evidence="2">The sequence shown here is derived from an EMBL/GenBank/DDBJ whole genome shotgun (WGS) entry which is preliminary data.</text>
</comment>
<dbReference type="Proteomes" id="UP001595957">
    <property type="component" value="Unassembled WGS sequence"/>
</dbReference>
<name>A0ABV9EY03_9SPHN</name>
<dbReference type="SUPFAM" id="SSF54427">
    <property type="entry name" value="NTF2-like"/>
    <property type="match status" value="1"/>
</dbReference>
<evidence type="ECO:0000259" key="1">
    <source>
        <dbReference type="Pfam" id="PF12680"/>
    </source>
</evidence>
<dbReference type="Gene3D" id="3.10.450.50">
    <property type="match status" value="1"/>
</dbReference>
<accession>A0ABV9EY03</accession>
<reference evidence="3" key="1">
    <citation type="journal article" date="2019" name="Int. J. Syst. Evol. Microbiol.">
        <title>The Global Catalogue of Microorganisms (GCM) 10K type strain sequencing project: providing services to taxonomists for standard genome sequencing and annotation.</title>
        <authorList>
            <consortium name="The Broad Institute Genomics Platform"/>
            <consortium name="The Broad Institute Genome Sequencing Center for Infectious Disease"/>
            <person name="Wu L."/>
            <person name="Ma J."/>
        </authorList>
    </citation>
    <scope>NUCLEOTIDE SEQUENCE [LARGE SCALE GENOMIC DNA]</scope>
    <source>
        <strain evidence="3">NBRC 103632</strain>
    </source>
</reference>
<dbReference type="RefSeq" id="WP_380804314.1">
    <property type="nucleotide sequence ID" value="NZ_JBHSFZ010000018.1"/>
</dbReference>
<feature type="domain" description="SnoaL-like" evidence="1">
    <location>
        <begin position="8"/>
        <end position="106"/>
    </location>
</feature>
<keyword evidence="3" id="KW-1185">Reference proteome</keyword>
<evidence type="ECO:0000313" key="2">
    <source>
        <dbReference type="EMBL" id="MFC4594521.1"/>
    </source>
</evidence>
<dbReference type="InterPro" id="IPR037401">
    <property type="entry name" value="SnoaL-like"/>
</dbReference>
<dbReference type="Pfam" id="PF12680">
    <property type="entry name" value="SnoaL_2"/>
    <property type="match status" value="1"/>
</dbReference>
<evidence type="ECO:0000313" key="3">
    <source>
        <dbReference type="Proteomes" id="UP001595957"/>
    </source>
</evidence>
<sequence length="131" mass="14472">MQDLAILDRFYGAICMGDLDTAVACLTPNARIWNNGIGMALSVDQIRPGWEQMIAATKERGVADIQRYATAQGCVQQHVFFTRDQAGARHGLACCLVVRIKEGLIDRLEEYCDIKSTFPLAEGAPVERRGK</sequence>
<dbReference type="InterPro" id="IPR032710">
    <property type="entry name" value="NTF2-like_dom_sf"/>
</dbReference>